<dbReference type="EMBL" id="KN825451">
    <property type="protein sequence ID" value="KIK90929.1"/>
    <property type="molecule type" value="Genomic_DNA"/>
</dbReference>
<dbReference type="Pfam" id="PF18759">
    <property type="entry name" value="Plavaka"/>
    <property type="match status" value="1"/>
</dbReference>
<feature type="non-terminal residue" evidence="1">
    <location>
        <position position="1"/>
    </location>
</feature>
<dbReference type="InterPro" id="IPR041078">
    <property type="entry name" value="Plavaka"/>
</dbReference>
<name>A0A0D0DXC8_9AGAM</name>
<protein>
    <submittedName>
        <fullName evidence="1">Unplaced genomic scaffold scaffold_629, whole genome shotgun sequence</fullName>
    </submittedName>
</protein>
<evidence type="ECO:0000313" key="2">
    <source>
        <dbReference type="Proteomes" id="UP000054538"/>
    </source>
</evidence>
<organism evidence="1 2">
    <name type="scientific">Paxillus rubicundulus Ve08.2h10</name>
    <dbReference type="NCBI Taxonomy" id="930991"/>
    <lineage>
        <taxon>Eukaryota</taxon>
        <taxon>Fungi</taxon>
        <taxon>Dikarya</taxon>
        <taxon>Basidiomycota</taxon>
        <taxon>Agaricomycotina</taxon>
        <taxon>Agaricomycetes</taxon>
        <taxon>Agaricomycetidae</taxon>
        <taxon>Boletales</taxon>
        <taxon>Paxilineae</taxon>
        <taxon>Paxillaceae</taxon>
        <taxon>Paxillus</taxon>
    </lineage>
</organism>
<gene>
    <name evidence="1" type="ORF">PAXRUDRAFT_150801</name>
</gene>
<dbReference type="OrthoDB" id="3199698at2759"/>
<evidence type="ECO:0000313" key="1">
    <source>
        <dbReference type="EMBL" id="KIK90929.1"/>
    </source>
</evidence>
<dbReference type="AlphaFoldDB" id="A0A0D0DXC8"/>
<dbReference type="HOGENOM" id="CLU_006344_7_0_1"/>
<sequence length="263" mass="30397">SRSLSPKGRVEFYGYGDCLYRNYHPKLDGRPFNELGEFLAPGTPSPPYTERPFGDWAPYCDRVEFELAEFLFKHNQMSASQIDTLLDLWMARLLGHGKQPPFANHHDLYKVIDSTPIGSVPWKSSSVTYNGEKPDHGVLPWMNNTFEVWYRDPHETIKNTLRNVDYKDEMDYTLFHEFSLEGDEQWWQDFMSGSWAWNQVVSHCVFIFFNLSLSYSMQDEIAKDPDTHGTTFVPIVLGSDKTTVSVGTSNNEYYLLYISLGNV</sequence>
<accession>A0A0D0DXC8</accession>
<dbReference type="InParanoid" id="A0A0D0DXC8"/>
<reference evidence="1 2" key="1">
    <citation type="submission" date="2014-04" db="EMBL/GenBank/DDBJ databases">
        <authorList>
            <consortium name="DOE Joint Genome Institute"/>
            <person name="Kuo A."/>
            <person name="Kohler A."/>
            <person name="Jargeat P."/>
            <person name="Nagy L.G."/>
            <person name="Floudas D."/>
            <person name="Copeland A."/>
            <person name="Barry K.W."/>
            <person name="Cichocki N."/>
            <person name="Veneault-Fourrey C."/>
            <person name="LaButti K."/>
            <person name="Lindquist E.A."/>
            <person name="Lipzen A."/>
            <person name="Lundell T."/>
            <person name="Morin E."/>
            <person name="Murat C."/>
            <person name="Sun H."/>
            <person name="Tunlid A."/>
            <person name="Henrissat B."/>
            <person name="Grigoriev I.V."/>
            <person name="Hibbett D.S."/>
            <person name="Martin F."/>
            <person name="Nordberg H.P."/>
            <person name="Cantor M.N."/>
            <person name="Hua S.X."/>
        </authorList>
    </citation>
    <scope>NUCLEOTIDE SEQUENCE [LARGE SCALE GENOMIC DNA]</scope>
    <source>
        <strain evidence="1 2">Ve08.2h10</strain>
    </source>
</reference>
<dbReference type="Proteomes" id="UP000054538">
    <property type="component" value="Unassembled WGS sequence"/>
</dbReference>
<reference evidence="2" key="2">
    <citation type="submission" date="2015-01" db="EMBL/GenBank/DDBJ databases">
        <title>Evolutionary Origins and Diversification of the Mycorrhizal Mutualists.</title>
        <authorList>
            <consortium name="DOE Joint Genome Institute"/>
            <consortium name="Mycorrhizal Genomics Consortium"/>
            <person name="Kohler A."/>
            <person name="Kuo A."/>
            <person name="Nagy L.G."/>
            <person name="Floudas D."/>
            <person name="Copeland A."/>
            <person name="Barry K.W."/>
            <person name="Cichocki N."/>
            <person name="Veneault-Fourrey C."/>
            <person name="LaButti K."/>
            <person name="Lindquist E.A."/>
            <person name="Lipzen A."/>
            <person name="Lundell T."/>
            <person name="Morin E."/>
            <person name="Murat C."/>
            <person name="Riley R."/>
            <person name="Ohm R."/>
            <person name="Sun H."/>
            <person name="Tunlid A."/>
            <person name="Henrissat B."/>
            <person name="Grigoriev I.V."/>
            <person name="Hibbett D.S."/>
            <person name="Martin F."/>
        </authorList>
    </citation>
    <scope>NUCLEOTIDE SEQUENCE [LARGE SCALE GENOMIC DNA]</scope>
    <source>
        <strain evidence="2">Ve08.2h10</strain>
    </source>
</reference>
<proteinExistence type="predicted"/>
<keyword evidence="2" id="KW-1185">Reference proteome</keyword>